<dbReference type="InterPro" id="IPR015943">
    <property type="entry name" value="WD40/YVTN_repeat-like_dom_sf"/>
</dbReference>
<evidence type="ECO:0000256" key="11">
    <source>
        <dbReference type="SAM" id="MobiDB-lite"/>
    </source>
</evidence>
<gene>
    <name evidence="13" type="ORF">CALMAC_LOCUS13656</name>
</gene>
<evidence type="ECO:0000256" key="4">
    <source>
        <dbReference type="ARBA" id="ARBA00022574"/>
    </source>
</evidence>
<dbReference type="CDD" id="cd12278">
    <property type="entry name" value="RRM_eIF3B"/>
    <property type="match status" value="1"/>
</dbReference>
<feature type="compositionally biased region" description="Basic and acidic residues" evidence="11">
    <location>
        <begin position="25"/>
        <end position="39"/>
    </location>
</feature>
<evidence type="ECO:0000256" key="2">
    <source>
        <dbReference type="ARBA" id="ARBA00022490"/>
    </source>
</evidence>
<feature type="region of interest" description="Disordered" evidence="11">
    <location>
        <begin position="1"/>
        <end position="60"/>
    </location>
</feature>
<reference evidence="13 14" key="1">
    <citation type="submission" date="2019-01" db="EMBL/GenBank/DDBJ databases">
        <authorList>
            <person name="Sayadi A."/>
        </authorList>
    </citation>
    <scope>NUCLEOTIDE SEQUENCE [LARGE SCALE GENOMIC DNA]</scope>
</reference>
<comment type="subcellular location">
    <subcellularLocation>
        <location evidence="1 9 10">Cytoplasm</location>
    </subcellularLocation>
</comment>
<dbReference type="FunFam" id="3.30.70.330:FF:000607">
    <property type="entry name" value="Eukaryotic translation initiation factor 3 subunit B"/>
    <property type="match status" value="1"/>
</dbReference>
<protein>
    <recommendedName>
        <fullName evidence="9 10">Eukaryotic translation initiation factor 3 subunit B</fullName>
        <shortName evidence="9 10">eIF3b</shortName>
    </recommendedName>
    <alternativeName>
        <fullName evidence="9">Eukaryotic translation initiation factor 3 subunit 9</fullName>
    </alternativeName>
</protein>
<dbReference type="GO" id="GO:0003743">
    <property type="term" value="F:translation initiation factor activity"/>
    <property type="evidence" value="ECO:0007669"/>
    <property type="project" value="UniProtKB-UniRule"/>
</dbReference>
<keyword evidence="3 9" id="KW-0396">Initiation factor</keyword>
<evidence type="ECO:0000256" key="7">
    <source>
        <dbReference type="ARBA" id="ARBA00022917"/>
    </source>
</evidence>
<dbReference type="SUPFAM" id="SSF82171">
    <property type="entry name" value="DPP6 N-terminal domain-like"/>
    <property type="match status" value="1"/>
</dbReference>
<dbReference type="FunFam" id="2.130.10.10:FF:001060">
    <property type="entry name" value="Eukaryotic translation initiation factor 3 subunit B"/>
    <property type="match status" value="1"/>
</dbReference>
<evidence type="ECO:0000256" key="6">
    <source>
        <dbReference type="ARBA" id="ARBA00022884"/>
    </source>
</evidence>
<keyword evidence="6 9" id="KW-0694">RNA-binding</keyword>
<comment type="subunit">
    <text evidence="8">Component of the eukaryotic translation initiation factor 3 (eIF-3) complex. The eIF-3 complex interacts with pix. Interacts with mxt.</text>
</comment>
<comment type="function">
    <text evidence="10">Component of the eukaryotic translation initiation factor 3 (eIF-3) complex, which is involved in protein synthesis and, together with other initiation factors, stimulates binding of mRNA and methionyl-tRNAi to the 40S ribosome.</text>
</comment>
<dbReference type="GO" id="GO:0031369">
    <property type="term" value="F:translation initiation factor binding"/>
    <property type="evidence" value="ECO:0007669"/>
    <property type="project" value="InterPro"/>
</dbReference>
<dbReference type="OrthoDB" id="10250414at2759"/>
<keyword evidence="2 9" id="KW-0963">Cytoplasm</keyword>
<dbReference type="InterPro" id="IPR011400">
    <property type="entry name" value="EIF3B"/>
</dbReference>
<sequence>MSGCSHMRYLSPSNARLQRVKMAKKKVDDKNSQNEDGTKNEAGYSSNDDEPNFSDPEGFVDDISDEELLGDILKQKPKETDGFESVIIVDGVPQVGTNRLEKLKSVINKIFVKFGNIVNEYYPVTADGTTKGYIFIEYSSPVHAAEAVRATNNFKLDKQHTFQVNLFTDFEKYEQIPTKWEPPEPQPYQGQSDLHYYLLEPDAYDQFAVVAAQGQFVQIWQNTQPDPTLLEARNTWTQTCIKWSPLGTFLATFHRLGIALWAGPSFAQYKRFAHANVQFIDFSSCEKYLVTYSPQGDPHNPEQKKIIIWDIRTGLEKRSFNPEGTCSWPIFRWSHDDKYFARIGSSNNSNDALQVYETPSFGLLDKKSIKIAGIRDFNWSPTDNVVAYWVAENKDVPASVTLLEIPNRNEVRKKNLFNVADCKIHWQKSGDYLCVKVDRYSKIRKEKNEIKYSGMYCNFEIFHMREKQIPVDSVECKEPIQAFAWEPVGSKFAMIHGESPNINVSFYEVRIGQAPILLKKLEKRACNHLFWSPGGRFIVLAGLGSNGGGSLEFVDAHDFLVMNATDHFQMSDVEWDPTGRYVITAVSFWKTKVDTGYWLWSFQGKILKRVNLEKFAQILWRPRPPTLLSEEKQKEIKKNLKKYYPQFESKDRMRQSKASKELIEKRAALMEKFNQYREQRIKEWQENKARRLALRNNVDTDELDADTENVEEEVVEFFIKEETTVID</sequence>
<dbReference type="HAMAP" id="MF_03001">
    <property type="entry name" value="eIF3b"/>
    <property type="match status" value="1"/>
</dbReference>
<evidence type="ECO:0000313" key="14">
    <source>
        <dbReference type="Proteomes" id="UP000410492"/>
    </source>
</evidence>
<dbReference type="InterPro" id="IPR034363">
    <property type="entry name" value="eIF3B_RRM"/>
</dbReference>
<evidence type="ECO:0000256" key="3">
    <source>
        <dbReference type="ARBA" id="ARBA00022540"/>
    </source>
</evidence>
<dbReference type="Pfam" id="PF00076">
    <property type="entry name" value="RRM_1"/>
    <property type="match status" value="1"/>
</dbReference>
<comment type="similarity">
    <text evidence="9 10">Belongs to the eIF-3 subunit B family.</text>
</comment>
<evidence type="ECO:0000256" key="8">
    <source>
        <dbReference type="ARBA" id="ARBA00047068"/>
    </source>
</evidence>
<dbReference type="PIRSF" id="PIRSF036424">
    <property type="entry name" value="eIF3b"/>
    <property type="match status" value="1"/>
</dbReference>
<dbReference type="PANTHER" id="PTHR14068:SF0">
    <property type="entry name" value="EUKARYOTIC TRANSLATION INITIATION FACTOR 3 SUBUNIT B"/>
    <property type="match status" value="1"/>
</dbReference>
<dbReference type="PANTHER" id="PTHR14068">
    <property type="entry name" value="EUKARYOTIC TRANSLATION INITIATION FACTOR 3 EIF3 -RELATED"/>
    <property type="match status" value="1"/>
</dbReference>
<organism evidence="13 14">
    <name type="scientific">Callosobruchus maculatus</name>
    <name type="common">Southern cowpea weevil</name>
    <name type="synonym">Pulse bruchid</name>
    <dbReference type="NCBI Taxonomy" id="64391"/>
    <lineage>
        <taxon>Eukaryota</taxon>
        <taxon>Metazoa</taxon>
        <taxon>Ecdysozoa</taxon>
        <taxon>Arthropoda</taxon>
        <taxon>Hexapoda</taxon>
        <taxon>Insecta</taxon>
        <taxon>Pterygota</taxon>
        <taxon>Neoptera</taxon>
        <taxon>Endopterygota</taxon>
        <taxon>Coleoptera</taxon>
        <taxon>Polyphaga</taxon>
        <taxon>Cucujiformia</taxon>
        <taxon>Chrysomeloidea</taxon>
        <taxon>Chrysomelidae</taxon>
        <taxon>Bruchinae</taxon>
        <taxon>Bruchini</taxon>
        <taxon>Callosobruchus</taxon>
    </lineage>
</organism>
<dbReference type="Proteomes" id="UP000410492">
    <property type="component" value="Unassembled WGS sequence"/>
</dbReference>
<keyword evidence="14" id="KW-1185">Reference proteome</keyword>
<keyword evidence="5" id="KW-0677">Repeat</keyword>
<proteinExistence type="inferred from homology"/>
<dbReference type="Pfam" id="PF08662">
    <property type="entry name" value="eIF2A"/>
    <property type="match status" value="1"/>
</dbReference>
<accession>A0A653D1L2</accession>
<dbReference type="Gene3D" id="2.130.10.10">
    <property type="entry name" value="YVTN repeat-like/Quinoprotein amine dehydrogenase"/>
    <property type="match status" value="1"/>
</dbReference>
<feature type="domain" description="RRM" evidence="12">
    <location>
        <begin position="85"/>
        <end position="169"/>
    </location>
</feature>
<dbReference type="GO" id="GO:0001732">
    <property type="term" value="P:formation of cytoplasmic translation initiation complex"/>
    <property type="evidence" value="ECO:0007669"/>
    <property type="project" value="UniProtKB-UniRule"/>
</dbReference>
<evidence type="ECO:0000313" key="13">
    <source>
        <dbReference type="EMBL" id="VEN54067.1"/>
    </source>
</evidence>
<feature type="compositionally biased region" description="Acidic residues" evidence="11">
    <location>
        <begin position="47"/>
        <end position="60"/>
    </location>
</feature>
<dbReference type="Gene3D" id="3.30.70.330">
    <property type="match status" value="1"/>
</dbReference>
<keyword evidence="7 9" id="KW-0648">Protein biosynthesis</keyword>
<evidence type="ECO:0000256" key="9">
    <source>
        <dbReference type="HAMAP-Rule" id="MF_03001"/>
    </source>
</evidence>
<evidence type="ECO:0000259" key="12">
    <source>
        <dbReference type="PROSITE" id="PS50102"/>
    </source>
</evidence>
<dbReference type="GO" id="GO:0005852">
    <property type="term" value="C:eukaryotic translation initiation factor 3 complex"/>
    <property type="evidence" value="ECO:0007669"/>
    <property type="project" value="UniProtKB-UniRule"/>
</dbReference>
<dbReference type="SMART" id="SM00360">
    <property type="entry name" value="RRM"/>
    <property type="match status" value="1"/>
</dbReference>
<dbReference type="AlphaFoldDB" id="A0A653D1L2"/>
<dbReference type="GO" id="GO:0003723">
    <property type="term" value="F:RNA binding"/>
    <property type="evidence" value="ECO:0007669"/>
    <property type="project" value="UniProtKB-UniRule"/>
</dbReference>
<dbReference type="GO" id="GO:0033290">
    <property type="term" value="C:eukaryotic 48S preinitiation complex"/>
    <property type="evidence" value="ECO:0007669"/>
    <property type="project" value="UniProtKB-UniRule"/>
</dbReference>
<dbReference type="SUPFAM" id="SSF54928">
    <property type="entry name" value="RNA-binding domain, RBD"/>
    <property type="match status" value="1"/>
</dbReference>
<dbReference type="InterPro" id="IPR012677">
    <property type="entry name" value="Nucleotide-bd_a/b_plait_sf"/>
</dbReference>
<evidence type="ECO:0000256" key="1">
    <source>
        <dbReference type="ARBA" id="ARBA00004496"/>
    </source>
</evidence>
<dbReference type="EMBL" id="CAACVG010009750">
    <property type="protein sequence ID" value="VEN54067.1"/>
    <property type="molecule type" value="Genomic_DNA"/>
</dbReference>
<dbReference type="InterPro" id="IPR013979">
    <property type="entry name" value="TIF_beta_prop-like"/>
</dbReference>
<evidence type="ECO:0000256" key="5">
    <source>
        <dbReference type="ARBA" id="ARBA00022737"/>
    </source>
</evidence>
<comment type="function">
    <text evidence="9">RNA-binding component of the eukaryotic translation initiation factor 3 (eIF-3) complex, which is involved in protein synthesis of a specialized repertoire of mRNAs and, together with other initiation factors, stimulates binding of mRNA and methionyl-tRNAi to the 40S ribosome. The eIF-3 complex specifically targets and initiates translation of a subset of mRNAs involved in cell proliferation.</text>
</comment>
<dbReference type="InterPro" id="IPR035979">
    <property type="entry name" value="RBD_domain_sf"/>
</dbReference>
<dbReference type="PROSITE" id="PS50102">
    <property type="entry name" value="RRM"/>
    <property type="match status" value="1"/>
</dbReference>
<name>A0A653D1L2_CALMS</name>
<keyword evidence="4" id="KW-0853">WD repeat</keyword>
<dbReference type="GO" id="GO:0016282">
    <property type="term" value="C:eukaryotic 43S preinitiation complex"/>
    <property type="evidence" value="ECO:0007669"/>
    <property type="project" value="UniProtKB-UniRule"/>
</dbReference>
<dbReference type="InterPro" id="IPR000504">
    <property type="entry name" value="RRM_dom"/>
</dbReference>
<evidence type="ECO:0000256" key="10">
    <source>
        <dbReference type="PIRNR" id="PIRNR036424"/>
    </source>
</evidence>